<dbReference type="InterPro" id="IPR036388">
    <property type="entry name" value="WH-like_DNA-bd_sf"/>
</dbReference>
<sequence length="154" mass="16868">MSTKGRSGCPINLSLELLGDRWTLLIIRDLVFAGKKHFREFLQSDEGISSRTLAERLQTLVDEGILTRSDDPTHGLKAIYRLTDAGIDLLPVLAILGAWGSKHRSADDKLAQIADELAAGGEPALERMKRKLRTEHLGQRDAAAARLPLMGETG</sequence>
<evidence type="ECO:0000256" key="3">
    <source>
        <dbReference type="ARBA" id="ARBA00023163"/>
    </source>
</evidence>
<evidence type="ECO:0000313" key="6">
    <source>
        <dbReference type="Proteomes" id="UP001366503"/>
    </source>
</evidence>
<evidence type="ECO:0000313" key="5">
    <source>
        <dbReference type="EMBL" id="MEI9403816.1"/>
    </source>
</evidence>
<dbReference type="Proteomes" id="UP001366503">
    <property type="component" value="Unassembled WGS sequence"/>
</dbReference>
<proteinExistence type="predicted"/>
<dbReference type="PANTHER" id="PTHR33204:SF18">
    <property type="entry name" value="TRANSCRIPTIONAL REGULATORY PROTEIN"/>
    <property type="match status" value="1"/>
</dbReference>
<dbReference type="PROSITE" id="PS51118">
    <property type="entry name" value="HTH_HXLR"/>
    <property type="match status" value="1"/>
</dbReference>
<evidence type="ECO:0000259" key="4">
    <source>
        <dbReference type="PROSITE" id="PS51118"/>
    </source>
</evidence>
<keyword evidence="1" id="KW-0805">Transcription regulation</keyword>
<evidence type="ECO:0000256" key="2">
    <source>
        <dbReference type="ARBA" id="ARBA00023125"/>
    </source>
</evidence>
<protein>
    <submittedName>
        <fullName evidence="5">Helix-turn-helix domain-containing protein</fullName>
    </submittedName>
</protein>
<dbReference type="RefSeq" id="WP_337094164.1">
    <property type="nucleotide sequence ID" value="NZ_JAPYKO010000011.1"/>
</dbReference>
<feature type="domain" description="HTH hxlR-type" evidence="4">
    <location>
        <begin position="9"/>
        <end position="108"/>
    </location>
</feature>
<gene>
    <name evidence="5" type="ORF">O7A05_16820</name>
</gene>
<accession>A0ABU8KDS7</accession>
<dbReference type="PANTHER" id="PTHR33204">
    <property type="entry name" value="TRANSCRIPTIONAL REGULATOR, MARR FAMILY"/>
    <property type="match status" value="1"/>
</dbReference>
<comment type="caution">
    <text evidence="5">The sequence shown here is derived from an EMBL/GenBank/DDBJ whole genome shotgun (WGS) entry which is preliminary data.</text>
</comment>
<reference evidence="5 6" key="1">
    <citation type="submission" date="2022-12" db="EMBL/GenBank/DDBJ databases">
        <authorList>
            <person name="Muema E."/>
        </authorList>
    </citation>
    <scope>NUCLEOTIDE SEQUENCE [LARGE SCALE GENOMIC DNA]</scope>
    <source>
        <strain evidence="6">1330</strain>
    </source>
</reference>
<dbReference type="SUPFAM" id="SSF46785">
    <property type="entry name" value="Winged helix' DNA-binding domain"/>
    <property type="match status" value="1"/>
</dbReference>
<dbReference type="InterPro" id="IPR036390">
    <property type="entry name" value="WH_DNA-bd_sf"/>
</dbReference>
<dbReference type="Pfam" id="PF01638">
    <property type="entry name" value="HxlR"/>
    <property type="match status" value="1"/>
</dbReference>
<keyword evidence="6" id="KW-1185">Reference proteome</keyword>
<keyword evidence="3" id="KW-0804">Transcription</keyword>
<organism evidence="5 6">
    <name type="scientific">Mesorhizobium argentiipisi</name>
    <dbReference type="NCBI Taxonomy" id="3015175"/>
    <lineage>
        <taxon>Bacteria</taxon>
        <taxon>Pseudomonadati</taxon>
        <taxon>Pseudomonadota</taxon>
        <taxon>Alphaproteobacteria</taxon>
        <taxon>Hyphomicrobiales</taxon>
        <taxon>Phyllobacteriaceae</taxon>
        <taxon>Mesorhizobium</taxon>
    </lineage>
</organism>
<dbReference type="EMBL" id="JAPYKO010000011">
    <property type="protein sequence ID" value="MEI9403816.1"/>
    <property type="molecule type" value="Genomic_DNA"/>
</dbReference>
<dbReference type="Gene3D" id="1.10.10.10">
    <property type="entry name" value="Winged helix-like DNA-binding domain superfamily/Winged helix DNA-binding domain"/>
    <property type="match status" value="1"/>
</dbReference>
<name>A0ABU8KDS7_9HYPH</name>
<keyword evidence="2" id="KW-0238">DNA-binding</keyword>
<evidence type="ECO:0000256" key="1">
    <source>
        <dbReference type="ARBA" id="ARBA00023015"/>
    </source>
</evidence>
<dbReference type="InterPro" id="IPR002577">
    <property type="entry name" value="HTH_HxlR"/>
</dbReference>